<proteinExistence type="predicted"/>
<feature type="transmembrane region" description="Helical" evidence="2">
    <location>
        <begin position="95"/>
        <end position="116"/>
    </location>
</feature>
<reference evidence="4 5" key="1">
    <citation type="submission" date="2015-12" db="EMBL/GenBank/DDBJ databases">
        <title>Draft genome sequence of Moniliophthora roreri, the causal agent of frosty pod rot of cacao.</title>
        <authorList>
            <person name="Aime M.C."/>
            <person name="Diaz-Valderrama J.R."/>
            <person name="Kijpornyongpan T."/>
            <person name="Phillips-Mora W."/>
        </authorList>
    </citation>
    <scope>NUCLEOTIDE SEQUENCE [LARGE SCALE GENOMIC DNA]</scope>
    <source>
        <strain evidence="4 5">MCA 2952</strain>
    </source>
</reference>
<gene>
    <name evidence="4" type="ORF">WG66_19802</name>
</gene>
<evidence type="ECO:0000313" key="5">
    <source>
        <dbReference type="Proteomes" id="UP000054988"/>
    </source>
</evidence>
<evidence type="ECO:0000256" key="1">
    <source>
        <dbReference type="SAM" id="MobiDB-lite"/>
    </source>
</evidence>
<evidence type="ECO:0000256" key="2">
    <source>
        <dbReference type="SAM" id="Phobius"/>
    </source>
</evidence>
<comment type="caution">
    <text evidence="4">The sequence shown here is derived from an EMBL/GenBank/DDBJ whole genome shotgun (WGS) entry which is preliminary data.</text>
</comment>
<dbReference type="PANTHER" id="PTHR40465:SF1">
    <property type="entry name" value="DUF6534 DOMAIN-CONTAINING PROTEIN"/>
    <property type="match status" value="1"/>
</dbReference>
<dbReference type="InterPro" id="IPR045339">
    <property type="entry name" value="DUF6534"/>
</dbReference>
<dbReference type="PANTHER" id="PTHR40465">
    <property type="entry name" value="CHROMOSOME 1, WHOLE GENOME SHOTGUN SEQUENCE"/>
    <property type="match status" value="1"/>
</dbReference>
<dbReference type="eggNOG" id="ENOG502SRYS">
    <property type="taxonomic scope" value="Eukaryota"/>
</dbReference>
<evidence type="ECO:0000259" key="3">
    <source>
        <dbReference type="Pfam" id="PF20152"/>
    </source>
</evidence>
<feature type="domain" description="DUF6534" evidence="3">
    <location>
        <begin position="175"/>
        <end position="263"/>
    </location>
</feature>
<feature type="region of interest" description="Disordered" evidence="1">
    <location>
        <begin position="307"/>
        <end position="327"/>
    </location>
</feature>
<evidence type="ECO:0000313" key="4">
    <source>
        <dbReference type="EMBL" id="KTB27634.1"/>
    </source>
</evidence>
<protein>
    <recommendedName>
        <fullName evidence="3">DUF6534 domain-containing protein</fullName>
    </recommendedName>
</protein>
<dbReference type="AlphaFoldDB" id="A0A0W0EUL5"/>
<dbReference type="Proteomes" id="UP000054988">
    <property type="component" value="Unassembled WGS sequence"/>
</dbReference>
<feature type="transmembrane region" description="Helical" evidence="2">
    <location>
        <begin position="164"/>
        <end position="191"/>
    </location>
</feature>
<dbReference type="Pfam" id="PF20152">
    <property type="entry name" value="DUF6534"/>
    <property type="match status" value="1"/>
</dbReference>
<dbReference type="EMBL" id="LATX01002528">
    <property type="protein sequence ID" value="KTB27634.1"/>
    <property type="molecule type" value="Genomic_DNA"/>
</dbReference>
<feature type="transmembrane region" description="Helical" evidence="2">
    <location>
        <begin position="57"/>
        <end position="75"/>
    </location>
</feature>
<keyword evidence="2" id="KW-1133">Transmembrane helix</keyword>
<feature type="transmembrane region" description="Helical" evidence="2">
    <location>
        <begin position="24"/>
        <end position="45"/>
    </location>
</feature>
<sequence>MAIIGRDSEDLSHSTIVWLTMPRLIGILLNYLLLGILLVQMYIYYLNYKDDKMIFKLVVYTVFTLEIIQTFSATYDASQWFAYGWGNVPKLLKLYTTFFNIPLLSSVIGGIVQIFYGWRIWSIFESISIYAVICILALVQLGGAICASYYLTRYPDEVVHHVQILYAVGIRLSGSAVVDVLISSFMTYFLLKNHTADLRASTSAMITKLIRLTIETGTITSTAAILDLILFLALPSNSLHQISGVCLSKLYSNSLLVFFNNRTVKTPQGVVMTDTLSFPETIGSRRPDYGPKTSILGSVFAAPAPGSEDTLTLTEGSRRTRPVSAMI</sequence>
<keyword evidence="2" id="KW-0812">Transmembrane</keyword>
<name>A0A0W0EUL5_MONRR</name>
<organism evidence="4 5">
    <name type="scientific">Moniliophthora roreri</name>
    <name type="common">Frosty pod rot fungus</name>
    <name type="synonym">Monilia roreri</name>
    <dbReference type="NCBI Taxonomy" id="221103"/>
    <lineage>
        <taxon>Eukaryota</taxon>
        <taxon>Fungi</taxon>
        <taxon>Dikarya</taxon>
        <taxon>Basidiomycota</taxon>
        <taxon>Agaricomycotina</taxon>
        <taxon>Agaricomycetes</taxon>
        <taxon>Agaricomycetidae</taxon>
        <taxon>Agaricales</taxon>
        <taxon>Marasmiineae</taxon>
        <taxon>Marasmiaceae</taxon>
        <taxon>Moniliophthora</taxon>
    </lineage>
</organism>
<accession>A0A0W0EUL5</accession>
<keyword evidence="2" id="KW-0472">Membrane</keyword>
<feature type="transmembrane region" description="Helical" evidence="2">
    <location>
        <begin position="128"/>
        <end position="152"/>
    </location>
</feature>
<feature type="transmembrane region" description="Helical" evidence="2">
    <location>
        <begin position="212"/>
        <end position="234"/>
    </location>
</feature>